<sequence length="110" mass="11947">MAVVKAVEEGTCKPNIVVDSTIVEGYMVNMNIEPNVPTLTVVVDALCKEGMIIEAHEGDARMIQGNFEPDEVTYNALVDSNCLPGQMDNVIKALEEMVEVVLSMPTHIAL</sequence>
<gene>
    <name evidence="4" type="ORF">RJ641_023332</name>
</gene>
<dbReference type="AlphaFoldDB" id="A0AAN8UEA3"/>
<keyword evidence="5" id="KW-1185">Reference proteome</keyword>
<feature type="repeat" description="PPR" evidence="3">
    <location>
        <begin position="70"/>
        <end position="104"/>
    </location>
</feature>
<dbReference type="InterPro" id="IPR011990">
    <property type="entry name" value="TPR-like_helical_dom_sf"/>
</dbReference>
<protein>
    <submittedName>
        <fullName evidence="4">Pentatricopeptide repeat</fullName>
    </submittedName>
</protein>
<organism evidence="4 5">
    <name type="scientific">Dillenia turbinata</name>
    <dbReference type="NCBI Taxonomy" id="194707"/>
    <lineage>
        <taxon>Eukaryota</taxon>
        <taxon>Viridiplantae</taxon>
        <taxon>Streptophyta</taxon>
        <taxon>Embryophyta</taxon>
        <taxon>Tracheophyta</taxon>
        <taxon>Spermatophyta</taxon>
        <taxon>Magnoliopsida</taxon>
        <taxon>eudicotyledons</taxon>
        <taxon>Gunneridae</taxon>
        <taxon>Pentapetalae</taxon>
        <taxon>Dilleniales</taxon>
        <taxon>Dilleniaceae</taxon>
        <taxon>Dillenia</taxon>
    </lineage>
</organism>
<comment type="caution">
    <text evidence="4">The sequence shown here is derived from an EMBL/GenBank/DDBJ whole genome shotgun (WGS) entry which is preliminary data.</text>
</comment>
<accession>A0AAN8UEA3</accession>
<dbReference type="EMBL" id="JBAMMX010000028">
    <property type="protein sequence ID" value="KAK6911239.1"/>
    <property type="molecule type" value="Genomic_DNA"/>
</dbReference>
<dbReference type="Gene3D" id="1.25.40.10">
    <property type="entry name" value="Tetratricopeptide repeat domain"/>
    <property type="match status" value="1"/>
</dbReference>
<reference evidence="4 5" key="1">
    <citation type="submission" date="2023-12" db="EMBL/GenBank/DDBJ databases">
        <title>A high-quality genome assembly for Dillenia turbinata (Dilleniales).</title>
        <authorList>
            <person name="Chanderbali A."/>
        </authorList>
    </citation>
    <scope>NUCLEOTIDE SEQUENCE [LARGE SCALE GENOMIC DNA]</scope>
    <source>
        <strain evidence="4">LSX21</strain>
        <tissue evidence="4">Leaf</tissue>
    </source>
</reference>
<evidence type="ECO:0000256" key="3">
    <source>
        <dbReference type="PROSITE-ProRule" id="PRU00708"/>
    </source>
</evidence>
<evidence type="ECO:0000313" key="4">
    <source>
        <dbReference type="EMBL" id="KAK6911239.1"/>
    </source>
</evidence>
<dbReference type="PANTHER" id="PTHR46128:SF356">
    <property type="entry name" value="PENTACOTRIPEPTIDE-REPEAT REGION OF PRORP DOMAIN-CONTAINING PROTEIN"/>
    <property type="match status" value="1"/>
</dbReference>
<name>A0AAN8UEA3_9MAGN</name>
<dbReference type="Pfam" id="PF13041">
    <property type="entry name" value="PPR_2"/>
    <property type="match status" value="1"/>
</dbReference>
<dbReference type="InterPro" id="IPR002885">
    <property type="entry name" value="PPR_rpt"/>
</dbReference>
<keyword evidence="2" id="KW-0677">Repeat</keyword>
<proteinExistence type="inferred from homology"/>
<dbReference type="InterPro" id="IPR050872">
    <property type="entry name" value="PPR_P_subfamily"/>
</dbReference>
<comment type="similarity">
    <text evidence="1">Belongs to the PPR family. P subfamily.</text>
</comment>
<evidence type="ECO:0000256" key="1">
    <source>
        <dbReference type="ARBA" id="ARBA00007626"/>
    </source>
</evidence>
<evidence type="ECO:0000256" key="2">
    <source>
        <dbReference type="ARBA" id="ARBA00022737"/>
    </source>
</evidence>
<dbReference type="PANTHER" id="PTHR46128">
    <property type="entry name" value="MITOCHONDRIAL GROUP I INTRON SPLICING FACTOR CCM1"/>
    <property type="match status" value="1"/>
</dbReference>
<feature type="repeat" description="PPR" evidence="3">
    <location>
        <begin position="35"/>
        <end position="69"/>
    </location>
</feature>
<evidence type="ECO:0000313" key="5">
    <source>
        <dbReference type="Proteomes" id="UP001370490"/>
    </source>
</evidence>
<dbReference type="PROSITE" id="PS51375">
    <property type="entry name" value="PPR"/>
    <property type="match status" value="2"/>
</dbReference>
<dbReference type="Proteomes" id="UP001370490">
    <property type="component" value="Unassembled WGS sequence"/>
</dbReference>